<dbReference type="Proteomes" id="UP000799429">
    <property type="component" value="Unassembled WGS sequence"/>
</dbReference>
<keyword evidence="3" id="KW-1185">Reference proteome</keyword>
<accession>A0A9P4SGX0</accession>
<proteinExistence type="predicted"/>
<name>A0A9P4SGX0_9PEZI</name>
<evidence type="ECO:0000259" key="1">
    <source>
        <dbReference type="Pfam" id="PF06985"/>
    </source>
</evidence>
<dbReference type="PANTHER" id="PTHR33112">
    <property type="entry name" value="DOMAIN PROTEIN, PUTATIVE-RELATED"/>
    <property type="match status" value="1"/>
</dbReference>
<feature type="domain" description="Heterokaryon incompatibility" evidence="1">
    <location>
        <begin position="1"/>
        <end position="159"/>
    </location>
</feature>
<feature type="non-terminal residue" evidence="2">
    <location>
        <position position="300"/>
    </location>
</feature>
<dbReference type="PANTHER" id="PTHR33112:SF16">
    <property type="entry name" value="HETEROKARYON INCOMPATIBILITY DOMAIN-CONTAINING PROTEIN"/>
    <property type="match status" value="1"/>
</dbReference>
<comment type="caution">
    <text evidence="2">The sequence shown here is derived from an EMBL/GenBank/DDBJ whole genome shotgun (WGS) entry which is preliminary data.</text>
</comment>
<dbReference type="InterPro" id="IPR010730">
    <property type="entry name" value="HET"/>
</dbReference>
<dbReference type="OrthoDB" id="5362512at2759"/>
<reference evidence="2" key="1">
    <citation type="journal article" date="2020" name="Stud. Mycol.">
        <title>101 Dothideomycetes genomes: a test case for predicting lifestyles and emergence of pathogens.</title>
        <authorList>
            <person name="Haridas S."/>
            <person name="Albert R."/>
            <person name="Binder M."/>
            <person name="Bloem J."/>
            <person name="Labutti K."/>
            <person name="Salamov A."/>
            <person name="Andreopoulos B."/>
            <person name="Baker S."/>
            <person name="Barry K."/>
            <person name="Bills G."/>
            <person name="Bluhm B."/>
            <person name="Cannon C."/>
            <person name="Castanera R."/>
            <person name="Culley D."/>
            <person name="Daum C."/>
            <person name="Ezra D."/>
            <person name="Gonzalez J."/>
            <person name="Henrissat B."/>
            <person name="Kuo A."/>
            <person name="Liang C."/>
            <person name="Lipzen A."/>
            <person name="Lutzoni F."/>
            <person name="Magnuson J."/>
            <person name="Mondo S."/>
            <person name="Nolan M."/>
            <person name="Ohm R."/>
            <person name="Pangilinan J."/>
            <person name="Park H.-J."/>
            <person name="Ramirez L."/>
            <person name="Alfaro M."/>
            <person name="Sun H."/>
            <person name="Tritt A."/>
            <person name="Yoshinaga Y."/>
            <person name="Zwiers L.-H."/>
            <person name="Turgeon B."/>
            <person name="Goodwin S."/>
            <person name="Spatafora J."/>
            <person name="Crous P."/>
            <person name="Grigoriev I."/>
        </authorList>
    </citation>
    <scope>NUCLEOTIDE SEQUENCE</scope>
    <source>
        <strain evidence="2">CBS 101060</strain>
    </source>
</reference>
<organism evidence="2 3">
    <name type="scientific">Patellaria atrata CBS 101060</name>
    <dbReference type="NCBI Taxonomy" id="1346257"/>
    <lineage>
        <taxon>Eukaryota</taxon>
        <taxon>Fungi</taxon>
        <taxon>Dikarya</taxon>
        <taxon>Ascomycota</taxon>
        <taxon>Pezizomycotina</taxon>
        <taxon>Dothideomycetes</taxon>
        <taxon>Dothideomycetes incertae sedis</taxon>
        <taxon>Patellariales</taxon>
        <taxon>Patellariaceae</taxon>
        <taxon>Patellaria</taxon>
    </lineage>
</organism>
<gene>
    <name evidence="2" type="ORF">M501DRAFT_907063</name>
</gene>
<protein>
    <submittedName>
        <fullName evidence="2">HET-domain-containing protein</fullName>
    </submittedName>
</protein>
<dbReference type="AlphaFoldDB" id="A0A9P4SGX0"/>
<evidence type="ECO:0000313" key="3">
    <source>
        <dbReference type="Proteomes" id="UP000799429"/>
    </source>
</evidence>
<sequence length="300" mass="34489">YICLSHCWGETQPITTTPETLHERKSSIAIDTLPKTYKDAIMLTRALSKRYLWIDSLCIVQAPHPNPDWERESAKMGWIFRNAFCTISASAATTGSEGCFSSELRFTKSVPVSVQCRTSDYSGTVFFSLIPSEKLLPNNSFREQMLKAPVNTRGWCLQEQILASRIIHCCPDQIYVQCNKHVVGENGYIFDYARKSPLPPLLKHFLPPPGIYCGHMKRCFYFNRAWCTVTEMYSHRHLTQDSDRLPAISGLASALQLLVDDRYFAGLWLSCLHRQLLWFGYLDKQIYSPYRAPSWSWISH</sequence>
<dbReference type="EMBL" id="MU006091">
    <property type="protein sequence ID" value="KAF2841580.1"/>
    <property type="molecule type" value="Genomic_DNA"/>
</dbReference>
<dbReference type="Pfam" id="PF06985">
    <property type="entry name" value="HET"/>
    <property type="match status" value="1"/>
</dbReference>
<evidence type="ECO:0000313" key="2">
    <source>
        <dbReference type="EMBL" id="KAF2841580.1"/>
    </source>
</evidence>
<feature type="non-terminal residue" evidence="2">
    <location>
        <position position="1"/>
    </location>
</feature>